<dbReference type="AlphaFoldDB" id="A0A7W4J013"/>
<dbReference type="GO" id="GO:0005737">
    <property type="term" value="C:cytoplasm"/>
    <property type="evidence" value="ECO:0007669"/>
    <property type="project" value="UniProtKB-SubCell"/>
</dbReference>
<dbReference type="Proteomes" id="UP000577891">
    <property type="component" value="Unassembled WGS sequence"/>
</dbReference>
<dbReference type="EMBL" id="JABEQE010000006">
    <property type="protein sequence ID" value="MBB2172218.1"/>
    <property type="molecule type" value="Genomic_DNA"/>
</dbReference>
<dbReference type="PANTHER" id="PTHR12598">
    <property type="entry name" value="COPPER HOMEOSTASIS PROTEIN CUTC"/>
    <property type="match status" value="1"/>
</dbReference>
<feature type="compositionally biased region" description="Basic and acidic residues" evidence="3">
    <location>
        <begin position="205"/>
        <end position="217"/>
    </location>
</feature>
<dbReference type="HAMAP" id="MF_00795">
    <property type="entry name" value="CutC"/>
    <property type="match status" value="1"/>
</dbReference>
<comment type="subcellular location">
    <subcellularLocation>
        <location evidence="2">Cytoplasm</location>
    </subcellularLocation>
</comment>
<dbReference type="PANTHER" id="PTHR12598:SF0">
    <property type="entry name" value="COPPER HOMEOSTASIS PROTEIN CUTC HOMOLOG"/>
    <property type="match status" value="1"/>
</dbReference>
<gene>
    <name evidence="2" type="primary">cutC</name>
    <name evidence="4" type="ORF">HLH35_08785</name>
</gene>
<dbReference type="Gene3D" id="3.20.20.380">
    <property type="entry name" value="Copper homeostasis (CutC) domain"/>
    <property type="match status" value="1"/>
</dbReference>
<name>A0A7W4J013_9PROT</name>
<dbReference type="SUPFAM" id="SSF110395">
    <property type="entry name" value="CutC-like"/>
    <property type="match status" value="1"/>
</dbReference>
<dbReference type="GO" id="GO:0005507">
    <property type="term" value="F:copper ion binding"/>
    <property type="evidence" value="ECO:0007669"/>
    <property type="project" value="TreeGrafter"/>
</dbReference>
<evidence type="ECO:0000256" key="2">
    <source>
        <dbReference type="HAMAP-Rule" id="MF_00795"/>
    </source>
</evidence>
<reference evidence="4 5" key="1">
    <citation type="submission" date="2020-04" db="EMBL/GenBank/DDBJ databases">
        <title>Description of novel Gluconacetobacter.</title>
        <authorList>
            <person name="Sombolestani A."/>
        </authorList>
    </citation>
    <scope>NUCLEOTIDE SEQUENCE [LARGE SCALE GENOMIC DNA]</scope>
    <source>
        <strain evidence="4 5">LMG 27724</strain>
    </source>
</reference>
<dbReference type="InterPro" id="IPR036822">
    <property type="entry name" value="CutC-like_dom_sf"/>
</dbReference>
<sequence>MHARSILLEVCVDGADGLAAAVEGGADRVELCSALMLGGLTPSAGLVAIAARAPCPVFTMIRPRPGDFVFSPDEEAVMRGDIAALAQAGLSGIVLGACLADGRLDEAMLRRLLDHARACGLSRATLHRAFDQATDPDAALEIAVGLGFERILTSGGGTTAWEGRERLRRLVDRADGRIAVMAGGGVAPASAAALVAATGVKEIHGSCRRGDPPRAQDARNAGFGDNPVPTDAAVVEAIRQVLDQAGRVATMSGDCSRRG</sequence>
<dbReference type="Pfam" id="PF03932">
    <property type="entry name" value="CutC"/>
    <property type="match status" value="1"/>
</dbReference>
<comment type="caution">
    <text evidence="4">The sequence shown here is derived from an EMBL/GenBank/DDBJ whole genome shotgun (WGS) entry which is preliminary data.</text>
</comment>
<protein>
    <recommendedName>
        <fullName evidence="2">PF03932 family protein CutC</fullName>
    </recommendedName>
</protein>
<comment type="caution">
    <text evidence="2">Once thought to be involved in copper homeostasis, experiments in E.coli have shown this is not the case.</text>
</comment>
<proteinExistence type="inferred from homology"/>
<dbReference type="InterPro" id="IPR005627">
    <property type="entry name" value="CutC-like"/>
</dbReference>
<evidence type="ECO:0000313" key="5">
    <source>
        <dbReference type="Proteomes" id="UP000577891"/>
    </source>
</evidence>
<keyword evidence="5" id="KW-1185">Reference proteome</keyword>
<evidence type="ECO:0000256" key="1">
    <source>
        <dbReference type="ARBA" id="ARBA00007768"/>
    </source>
</evidence>
<organism evidence="4 5">
    <name type="scientific">Gluconacetobacter asukensis</name>
    <dbReference type="NCBI Taxonomy" id="1017181"/>
    <lineage>
        <taxon>Bacteria</taxon>
        <taxon>Pseudomonadati</taxon>
        <taxon>Pseudomonadota</taxon>
        <taxon>Alphaproteobacteria</taxon>
        <taxon>Acetobacterales</taxon>
        <taxon>Acetobacteraceae</taxon>
        <taxon>Gluconacetobacter</taxon>
    </lineage>
</organism>
<comment type="similarity">
    <text evidence="1 2">Belongs to the CutC family.</text>
</comment>
<accession>A0A7W4J013</accession>
<keyword evidence="2" id="KW-0963">Cytoplasm</keyword>
<evidence type="ECO:0000256" key="3">
    <source>
        <dbReference type="SAM" id="MobiDB-lite"/>
    </source>
</evidence>
<evidence type="ECO:0000313" key="4">
    <source>
        <dbReference type="EMBL" id="MBB2172218.1"/>
    </source>
</evidence>
<feature type="region of interest" description="Disordered" evidence="3">
    <location>
        <begin position="205"/>
        <end position="227"/>
    </location>
</feature>
<dbReference type="RefSeq" id="WP_182978795.1">
    <property type="nucleotide sequence ID" value="NZ_BAABGB010000025.1"/>
</dbReference>